<evidence type="ECO:0000313" key="4">
    <source>
        <dbReference type="Proteomes" id="UP000008461"/>
    </source>
</evidence>
<organism evidence="3 4">
    <name type="scientific">Haliscomenobacter hydrossis (strain ATCC 27775 / DSM 1100 / LMG 10767 / O)</name>
    <dbReference type="NCBI Taxonomy" id="760192"/>
    <lineage>
        <taxon>Bacteria</taxon>
        <taxon>Pseudomonadati</taxon>
        <taxon>Bacteroidota</taxon>
        <taxon>Saprospiria</taxon>
        <taxon>Saprospirales</taxon>
        <taxon>Haliscomenobacteraceae</taxon>
        <taxon>Haliscomenobacter</taxon>
    </lineage>
</organism>
<dbReference type="InterPro" id="IPR042095">
    <property type="entry name" value="SUMF_sf"/>
</dbReference>
<dbReference type="STRING" id="760192.Halhy_2122"/>
<proteinExistence type="predicted"/>
<dbReference type="InterPro" id="IPR051043">
    <property type="entry name" value="Sulfatase_Mod_Factor_Kinase"/>
</dbReference>
<dbReference type="EMBL" id="CP002691">
    <property type="protein sequence ID" value="AEE50007.1"/>
    <property type="molecule type" value="Genomic_DNA"/>
</dbReference>
<dbReference type="GO" id="GO:0120147">
    <property type="term" value="F:formylglycine-generating oxidase activity"/>
    <property type="evidence" value="ECO:0007669"/>
    <property type="project" value="TreeGrafter"/>
</dbReference>
<dbReference type="SUPFAM" id="SSF56436">
    <property type="entry name" value="C-type lectin-like"/>
    <property type="match status" value="1"/>
</dbReference>
<gene>
    <name evidence="3" type="ordered locus">Halhy_2122</name>
</gene>
<dbReference type="SUPFAM" id="SSF52129">
    <property type="entry name" value="Caspase-like"/>
    <property type="match status" value="1"/>
</dbReference>
<accession>F4KRQ3</accession>
<evidence type="ECO:0000313" key="3">
    <source>
        <dbReference type="EMBL" id="AEE50007.1"/>
    </source>
</evidence>
<dbReference type="Proteomes" id="UP000008461">
    <property type="component" value="Chromosome"/>
</dbReference>
<evidence type="ECO:0000259" key="2">
    <source>
        <dbReference type="Pfam" id="PF03781"/>
    </source>
</evidence>
<dbReference type="RefSeq" id="WP_013764560.1">
    <property type="nucleotide sequence ID" value="NC_015510.1"/>
</dbReference>
<dbReference type="InterPro" id="IPR011600">
    <property type="entry name" value="Pept_C14_caspase"/>
</dbReference>
<reference evidence="3 4" key="1">
    <citation type="journal article" date="2011" name="Stand. Genomic Sci.">
        <title>Complete genome sequence of Haliscomenobacter hydrossis type strain (O).</title>
        <authorList>
            <consortium name="US DOE Joint Genome Institute (JGI-PGF)"/>
            <person name="Daligault H."/>
            <person name="Lapidus A."/>
            <person name="Zeytun A."/>
            <person name="Nolan M."/>
            <person name="Lucas S."/>
            <person name="Del Rio T.G."/>
            <person name="Tice H."/>
            <person name="Cheng J.F."/>
            <person name="Tapia R."/>
            <person name="Han C."/>
            <person name="Goodwin L."/>
            <person name="Pitluck S."/>
            <person name="Liolios K."/>
            <person name="Pagani I."/>
            <person name="Ivanova N."/>
            <person name="Huntemann M."/>
            <person name="Mavromatis K."/>
            <person name="Mikhailova N."/>
            <person name="Pati A."/>
            <person name="Chen A."/>
            <person name="Palaniappan K."/>
            <person name="Land M."/>
            <person name="Hauser L."/>
            <person name="Brambilla E.M."/>
            <person name="Rohde M."/>
            <person name="Verbarg S."/>
            <person name="Goker M."/>
            <person name="Bristow J."/>
            <person name="Eisen J.A."/>
            <person name="Markowitz V."/>
            <person name="Hugenholtz P."/>
            <person name="Kyrpides N.C."/>
            <person name="Klenk H.P."/>
            <person name="Woyke T."/>
        </authorList>
    </citation>
    <scope>NUCLEOTIDE SEQUENCE [LARGE SCALE GENOMIC DNA]</scope>
    <source>
        <strain evidence="4">ATCC 27775 / DSM 1100 / LMG 10767 / O</strain>
    </source>
</reference>
<dbReference type="HOGENOM" id="CLU_418431_0_0_10"/>
<dbReference type="eggNOG" id="COG1262">
    <property type="taxonomic scope" value="Bacteria"/>
</dbReference>
<feature type="domain" description="Peptidase C14 caspase" evidence="1">
    <location>
        <begin position="25"/>
        <end position="235"/>
    </location>
</feature>
<dbReference type="PANTHER" id="PTHR23150">
    <property type="entry name" value="SULFATASE MODIFYING FACTOR 1, 2"/>
    <property type="match status" value="1"/>
</dbReference>
<dbReference type="PANTHER" id="PTHR23150:SF19">
    <property type="entry name" value="FORMYLGLYCINE-GENERATING ENZYME"/>
    <property type="match status" value="1"/>
</dbReference>
<dbReference type="KEGG" id="hhy:Halhy_2122"/>
<sequence length="729" mass="82440">MANRDTLTVDQLDANPPAPRGKNHLLAIAINDYAHCTPLNNAVFDVEAFIQVLLKRYHFEENHITFLKDTEASKRNIERAFDRLIDRIEPADSLIVYFSGHGRYHPRRGGFWLPVEAGQGDDDWTDYLSNSLVKEYLSKIDCFHTFLIADSCFSGALFIDKSKEKFSGDRRDTEKSRWGLTSGKKEIVSDGVPGEHSPFSTALLDVLEKADQPLGVMRICDLVLEKVAANAQQTPMGSPLLVPGHQGGQMVLYFRQDEEQDWLAMGSSVEGCKTYLRQYPNGKYQFLANQVITKDREEQAWTKAKAAGSKFALLDFERNYPDSEPVRSGQLDRLIGSMDEEELWANAQRSNTVSAYRNYLIRSIIKKYEREAAAAIEAIAQQEREPAAWAAAKQANTVKAYEQYLLDYPQGVYHTEAKKTILALEAEKRKIAELDKTQKEDAFAHDQPKEVNKTEEFHKVLGNWVKRNPALSIVGMVLVIGFILIQSWPEKKAPSKEVLGLISSIDQNMKLIPGGKFKMGSNETNAQTDEKPVHEVILNDFYLGKTEVTQEQWRAVMGNDPPELGFKGCDQCPVENVSWDNVQQFIQKLNAQTGKNYRLPTEAEWEYAARGGAISQDFTYAGSNNLDEVAWYDSNSGIKTHPVAQKKANELGLYDMSGNVYEWCQDWYDAEYYQKSPANNPQGPNTGSLRVNRGGSWSSRPIYARVAYRRLDSPGLRDSYLGFRLARQQ</sequence>
<dbReference type="Pfam" id="PF03781">
    <property type="entry name" value="FGE-sulfatase"/>
    <property type="match status" value="1"/>
</dbReference>
<dbReference type="eggNOG" id="COG4249">
    <property type="taxonomic scope" value="Bacteria"/>
</dbReference>
<dbReference type="Pfam" id="PF00656">
    <property type="entry name" value="Peptidase_C14"/>
    <property type="match status" value="1"/>
</dbReference>
<dbReference type="InterPro" id="IPR016187">
    <property type="entry name" value="CTDL_fold"/>
</dbReference>
<dbReference type="InterPro" id="IPR005532">
    <property type="entry name" value="SUMF_dom"/>
</dbReference>
<dbReference type="AlphaFoldDB" id="F4KRQ3"/>
<feature type="domain" description="Sulfatase-modifying factor enzyme-like" evidence="2">
    <location>
        <begin position="508"/>
        <end position="727"/>
    </location>
</feature>
<dbReference type="InterPro" id="IPR029030">
    <property type="entry name" value="Caspase-like_dom_sf"/>
</dbReference>
<evidence type="ECO:0000259" key="1">
    <source>
        <dbReference type="Pfam" id="PF00656"/>
    </source>
</evidence>
<dbReference type="Gene3D" id="3.40.50.1460">
    <property type="match status" value="1"/>
</dbReference>
<dbReference type="GO" id="GO:0006508">
    <property type="term" value="P:proteolysis"/>
    <property type="evidence" value="ECO:0007669"/>
    <property type="project" value="InterPro"/>
</dbReference>
<keyword evidence="4" id="KW-1185">Reference proteome</keyword>
<dbReference type="Gene3D" id="3.90.1580.10">
    <property type="entry name" value="paralog of FGE (formylglycine-generating enzyme)"/>
    <property type="match status" value="1"/>
</dbReference>
<protein>
    <submittedName>
        <fullName evidence="3">Sulphatase-modifying factor protein</fullName>
    </submittedName>
</protein>
<dbReference type="GO" id="GO:0004197">
    <property type="term" value="F:cysteine-type endopeptidase activity"/>
    <property type="evidence" value="ECO:0007669"/>
    <property type="project" value="InterPro"/>
</dbReference>
<name>F4KRQ3_HALH1</name>
<reference key="2">
    <citation type="submission" date="2011-04" db="EMBL/GenBank/DDBJ databases">
        <title>Complete sequence of chromosome of Haliscomenobacter hydrossis DSM 1100.</title>
        <authorList>
            <consortium name="US DOE Joint Genome Institute (JGI-PGF)"/>
            <person name="Lucas S."/>
            <person name="Han J."/>
            <person name="Lapidus A."/>
            <person name="Bruce D."/>
            <person name="Goodwin L."/>
            <person name="Pitluck S."/>
            <person name="Peters L."/>
            <person name="Kyrpides N."/>
            <person name="Mavromatis K."/>
            <person name="Ivanova N."/>
            <person name="Ovchinnikova G."/>
            <person name="Pagani I."/>
            <person name="Daligault H."/>
            <person name="Detter J.C."/>
            <person name="Han C."/>
            <person name="Land M."/>
            <person name="Hauser L."/>
            <person name="Markowitz V."/>
            <person name="Cheng J.-F."/>
            <person name="Hugenholtz P."/>
            <person name="Woyke T."/>
            <person name="Wu D."/>
            <person name="Verbarg S."/>
            <person name="Frueling A."/>
            <person name="Brambilla E."/>
            <person name="Klenk H.-P."/>
            <person name="Eisen J.A."/>
        </authorList>
    </citation>
    <scope>NUCLEOTIDE SEQUENCE</scope>
    <source>
        <strain>DSM 1100</strain>
    </source>
</reference>